<dbReference type="InterPro" id="IPR012337">
    <property type="entry name" value="RNaseH-like_sf"/>
</dbReference>
<dbReference type="PROSITE" id="PS50994">
    <property type="entry name" value="INTEGRASE"/>
    <property type="match status" value="1"/>
</dbReference>
<dbReference type="SUPFAM" id="SSF46689">
    <property type="entry name" value="Homeodomain-like"/>
    <property type="match status" value="1"/>
</dbReference>
<dbReference type="PANTHER" id="PTHR35004:SF7">
    <property type="entry name" value="INTEGRASE PROTEIN"/>
    <property type="match status" value="1"/>
</dbReference>
<accession>A0AA43P802</accession>
<dbReference type="GO" id="GO:0015074">
    <property type="term" value="P:DNA integration"/>
    <property type="evidence" value="ECO:0007669"/>
    <property type="project" value="InterPro"/>
</dbReference>
<dbReference type="SUPFAM" id="SSF53098">
    <property type="entry name" value="Ribonuclease H-like"/>
    <property type="match status" value="1"/>
</dbReference>
<dbReference type="Gene3D" id="3.30.420.10">
    <property type="entry name" value="Ribonuclease H-like superfamily/Ribonuclease H"/>
    <property type="match status" value="1"/>
</dbReference>
<dbReference type="PANTHER" id="PTHR35004">
    <property type="entry name" value="TRANSPOSASE RV3428C-RELATED"/>
    <property type="match status" value="1"/>
</dbReference>
<sequence>MTAPVCVRQRIRQLDRQGMSHKEISRKLGVSRTTMVRYANHGDYSPRPSYTARPGRSLVDDGYAAIVDGCPAADLRMPVKQRHTAARVYERLVAECGFTGSYSSVRRWIKRWRREHRAQSDGFAELEWAPGSAQVDFGQARAVVTGVERVVHFLAVSFPYSDMRWVAALPGETAECVCQGLLEVFEGTGMAPKVVVFDNAVGVGHRRPDGTAARTRLFSLFCAHYGFESRFRDPYSGHGKGSVENAVGFPGRNLMVPMPSAESFQTLTRVWLDECERISGSDHYRHGVPVRELFEAEKDRMLPLPGVGFDPCDWRSVKADKTGSVVIDANRYLAGPRWRSMRLQAGVRVFEIELRDPDGGHIVTLERVWGKSARTQVDPASLLAIIARKPRIWGESPIRNDFPETVRALLDRMDARTRSDLLDDIRAVAADCGFAATVKAVETVIDAGRTVDRAAIGTCAKRILEGAGTEGGQDLKRYDRYMKEAE</sequence>
<dbReference type="GO" id="GO:0003676">
    <property type="term" value="F:nucleic acid binding"/>
    <property type="evidence" value="ECO:0007669"/>
    <property type="project" value="InterPro"/>
</dbReference>
<dbReference type="NCBIfam" id="NF033546">
    <property type="entry name" value="transpos_IS21"/>
    <property type="match status" value="1"/>
</dbReference>
<evidence type="ECO:0000259" key="1">
    <source>
        <dbReference type="PROSITE" id="PS50994"/>
    </source>
</evidence>
<dbReference type="InterPro" id="IPR009057">
    <property type="entry name" value="Homeodomain-like_sf"/>
</dbReference>
<dbReference type="RefSeq" id="WP_033501994.1">
    <property type="nucleotide sequence ID" value="NZ_JAOPLZ010000008.1"/>
</dbReference>
<feature type="domain" description="Integrase catalytic" evidence="1">
    <location>
        <begin position="126"/>
        <end position="244"/>
    </location>
</feature>
<name>A0AA43P802_9BIFI</name>
<reference evidence="2" key="2">
    <citation type="journal article" date="2023" name="Gut Microbes">
        <title>Characterization of Bifidobacterium kashiwanohense that utilizes both milk- and plant-derived oligosaccharides.</title>
        <authorList>
            <person name="Orihara K."/>
            <person name="Yahagi K."/>
            <person name="Saito Y."/>
            <person name="Watanabe Y."/>
            <person name="Sasai T."/>
            <person name="Hara T."/>
            <person name="Tsukuda N."/>
            <person name="Oki K."/>
            <person name="Fujimoto J."/>
            <person name="Matsuki T."/>
        </authorList>
    </citation>
    <scope>NUCLEOTIDE SEQUENCE</scope>
    <source>
        <strain evidence="2">YIT 13062</strain>
    </source>
</reference>
<dbReference type="EMBL" id="JAOPMH010000014">
    <property type="protein sequence ID" value="MDH7890845.1"/>
    <property type="molecule type" value="Genomic_DNA"/>
</dbReference>
<gene>
    <name evidence="2" type="primary">istA</name>
    <name evidence="2" type="ORF">OB951_09620</name>
</gene>
<dbReference type="InterPro" id="IPR036397">
    <property type="entry name" value="RNaseH_sf"/>
</dbReference>
<reference evidence="2" key="1">
    <citation type="submission" date="2022-09" db="EMBL/GenBank/DDBJ databases">
        <authorList>
            <person name="Orihara K."/>
        </authorList>
    </citation>
    <scope>NUCLEOTIDE SEQUENCE</scope>
    <source>
        <strain evidence="2">YIT 13062</strain>
    </source>
</reference>
<protein>
    <submittedName>
        <fullName evidence="2">IS21 family transposase</fullName>
    </submittedName>
</protein>
<evidence type="ECO:0000313" key="2">
    <source>
        <dbReference type="EMBL" id="MDH7890845.1"/>
    </source>
</evidence>
<proteinExistence type="predicted"/>
<evidence type="ECO:0000313" key="3">
    <source>
        <dbReference type="Proteomes" id="UP001161916"/>
    </source>
</evidence>
<dbReference type="AlphaFoldDB" id="A0AA43P802"/>
<dbReference type="Proteomes" id="UP001161916">
    <property type="component" value="Unassembled WGS sequence"/>
</dbReference>
<organism evidence="2 3">
    <name type="scientific">Bifidobacterium catenulatum subsp. kashiwanohense</name>
    <dbReference type="NCBI Taxonomy" id="630129"/>
    <lineage>
        <taxon>Bacteria</taxon>
        <taxon>Bacillati</taxon>
        <taxon>Actinomycetota</taxon>
        <taxon>Actinomycetes</taxon>
        <taxon>Bifidobacteriales</taxon>
        <taxon>Bifidobacteriaceae</taxon>
        <taxon>Bifidobacterium</taxon>
    </lineage>
</organism>
<dbReference type="InterPro" id="IPR001584">
    <property type="entry name" value="Integrase_cat-core"/>
</dbReference>
<comment type="caution">
    <text evidence="2">The sequence shown here is derived from an EMBL/GenBank/DDBJ whole genome shotgun (WGS) entry which is preliminary data.</text>
</comment>